<feature type="domain" description="AB hydrolase-1" evidence="1">
    <location>
        <begin position="82"/>
        <end position="319"/>
    </location>
</feature>
<dbReference type="eggNOG" id="COG2267">
    <property type="taxonomic scope" value="Bacteria"/>
</dbReference>
<dbReference type="Pfam" id="PF12697">
    <property type="entry name" value="Abhydrolase_6"/>
    <property type="match status" value="1"/>
</dbReference>
<comment type="caution">
    <text evidence="2">The sequence shown here is derived from an EMBL/GenBank/DDBJ whole genome shotgun (WGS) entry which is preliminary data.</text>
</comment>
<dbReference type="Gene3D" id="3.40.50.1820">
    <property type="entry name" value="alpha/beta hydrolase"/>
    <property type="match status" value="1"/>
</dbReference>
<dbReference type="PANTHER" id="PTHR43689">
    <property type="entry name" value="HYDROLASE"/>
    <property type="match status" value="1"/>
</dbReference>
<dbReference type="STRING" id="28042.GU90_05600"/>
<dbReference type="InterPro" id="IPR000073">
    <property type="entry name" value="AB_hydrolase_1"/>
</dbReference>
<dbReference type="EMBL" id="JNVU01000014">
    <property type="protein sequence ID" value="KEI45254.1"/>
    <property type="molecule type" value="Genomic_DNA"/>
</dbReference>
<evidence type="ECO:0000259" key="1">
    <source>
        <dbReference type="Pfam" id="PF12697"/>
    </source>
</evidence>
<reference evidence="2 3" key="1">
    <citation type="submission" date="2014-06" db="EMBL/GenBank/DDBJ databases">
        <title>Saccharopolyspora rectivirgula DSM-43113 Genome sequencing.</title>
        <authorList>
            <person name="Barrera C."/>
            <person name="Millon L."/>
            <person name="Rognon B."/>
            <person name="Zaugg C."/>
            <person name="Monod M."/>
        </authorList>
    </citation>
    <scope>NUCLEOTIDE SEQUENCE [LARGE SCALE GENOMIC DNA]</scope>
    <source>
        <strain evidence="2 3">DSM 43113</strain>
    </source>
</reference>
<dbReference type="PANTHER" id="PTHR43689:SF8">
    <property type="entry name" value="ALPHA_BETA-HYDROLASES SUPERFAMILY PROTEIN"/>
    <property type="match status" value="1"/>
</dbReference>
<protein>
    <submittedName>
        <fullName evidence="2">Lysophospholipase</fullName>
    </submittedName>
</protein>
<proteinExistence type="predicted"/>
<accession>A0A073BBW4</accession>
<dbReference type="GO" id="GO:0003824">
    <property type="term" value="F:catalytic activity"/>
    <property type="evidence" value="ECO:0007669"/>
    <property type="project" value="UniProtKB-ARBA"/>
</dbReference>
<name>A0A073BBW4_9PSEU</name>
<evidence type="ECO:0000313" key="2">
    <source>
        <dbReference type="EMBL" id="KEI45254.1"/>
    </source>
</evidence>
<dbReference type="InterPro" id="IPR029058">
    <property type="entry name" value="AB_hydrolase_fold"/>
</dbReference>
<evidence type="ECO:0000313" key="3">
    <source>
        <dbReference type="Proteomes" id="UP000031419"/>
    </source>
</evidence>
<dbReference type="Proteomes" id="UP000031419">
    <property type="component" value="Unassembled WGS sequence"/>
</dbReference>
<sequence length="337" mass="37031">MRADQRAAYVRCVGSSASPAGSADDVGPSYRSQRYWLRYQRFFPGSLRTDLASAPTEEWMSWRGRRLHVDRVARPDAPAKLIALHGIGSYGRMLAAYGRLPAFADLEFIAPDLPGFGLSARSLRSPVYRDWVECATELVAAERQRDERPVVLFGVSTGGQLAYEVAARSGGGVSAVIATCLFDVRQRVVRRCLVTRPALASSSGALRLVPWPLSALRLPVNRLTNVAAIANHTQFANLVWADPLAGSRGLSLAFVRSWLAGRPGTAPESYSGPPLLLACPEEDGWVPPLFSQRFCARLPAETRSVRLRGTGHLPLEESGLADLDRAVFDFFDEFRFW</sequence>
<keyword evidence="3" id="KW-1185">Reference proteome</keyword>
<gene>
    <name evidence="2" type="ORF">GU90_05600</name>
</gene>
<dbReference type="SUPFAM" id="SSF53474">
    <property type="entry name" value="alpha/beta-Hydrolases"/>
    <property type="match status" value="1"/>
</dbReference>
<dbReference type="AlphaFoldDB" id="A0A073BBW4"/>
<organism evidence="2 3">
    <name type="scientific">Saccharopolyspora rectivirgula</name>
    <dbReference type="NCBI Taxonomy" id="28042"/>
    <lineage>
        <taxon>Bacteria</taxon>
        <taxon>Bacillati</taxon>
        <taxon>Actinomycetota</taxon>
        <taxon>Actinomycetes</taxon>
        <taxon>Pseudonocardiales</taxon>
        <taxon>Pseudonocardiaceae</taxon>
        <taxon>Saccharopolyspora</taxon>
    </lineage>
</organism>